<dbReference type="PANTHER" id="PTHR33558:SF1">
    <property type="entry name" value="GLUTAREDOXIN-LIKE PROTEIN C5ORF63 HOMOLOG"/>
    <property type="match status" value="1"/>
</dbReference>
<dbReference type="EMBL" id="KQ474075">
    <property type="protein sequence ID" value="KPV76716.1"/>
    <property type="molecule type" value="Genomic_DNA"/>
</dbReference>
<name>A0A194SBD1_RHOGW</name>
<dbReference type="InterPro" id="IPR036249">
    <property type="entry name" value="Thioredoxin-like_sf"/>
</dbReference>
<dbReference type="InterPro" id="IPR052565">
    <property type="entry name" value="Glutaredoxin-like_YDR286C"/>
</dbReference>
<evidence type="ECO:0000313" key="2">
    <source>
        <dbReference type="EMBL" id="KPV76716.1"/>
    </source>
</evidence>
<keyword evidence="1" id="KW-0813">Transport</keyword>
<dbReference type="Proteomes" id="UP000053890">
    <property type="component" value="Unassembled WGS sequence"/>
</dbReference>
<dbReference type="GeneID" id="28979307"/>
<dbReference type="OrthoDB" id="429967at2759"/>
<dbReference type="SUPFAM" id="SSF52833">
    <property type="entry name" value="Thioredoxin-like"/>
    <property type="match status" value="1"/>
</dbReference>
<dbReference type="OMA" id="EYERTAW"/>
<comment type="similarity">
    <text evidence="1">Belongs to the glutaredoxin family.</text>
</comment>
<dbReference type="RefSeq" id="XP_018272765.1">
    <property type="nucleotide sequence ID" value="XM_018418860.1"/>
</dbReference>
<evidence type="ECO:0000256" key="1">
    <source>
        <dbReference type="RuleBase" id="RU363082"/>
    </source>
</evidence>
<dbReference type="Pfam" id="PF05768">
    <property type="entry name" value="Glrx-like"/>
    <property type="match status" value="1"/>
</dbReference>
<reference evidence="2 3" key="1">
    <citation type="journal article" date="2015" name="Front. Microbiol.">
        <title>Genome sequence of the plant growth promoting endophytic yeast Rhodotorula graminis WP1.</title>
        <authorList>
            <person name="Firrincieli A."/>
            <person name="Otillar R."/>
            <person name="Salamov A."/>
            <person name="Schmutz J."/>
            <person name="Khan Z."/>
            <person name="Redman R.S."/>
            <person name="Fleck N.D."/>
            <person name="Lindquist E."/>
            <person name="Grigoriev I.V."/>
            <person name="Doty S.L."/>
        </authorList>
    </citation>
    <scope>NUCLEOTIDE SEQUENCE [LARGE SCALE GENOMIC DNA]</scope>
    <source>
        <strain evidence="2 3">WP1</strain>
    </source>
</reference>
<protein>
    <recommendedName>
        <fullName evidence="1">Glutaredoxin-like protein</fullName>
    </recommendedName>
</protein>
<keyword evidence="3" id="KW-1185">Reference proteome</keyword>
<proteinExistence type="inferred from homology"/>
<sequence>MPPRPPLRLPTLTLFTKEGGSCSLCDVAKIDLKHVAATAPFHLRLYDISRQPGLDDLEYERTAWRRLYQYDIPVVHYSIDDSLDALAGRKGRGGRVMKHRIDKAKLAQLVRQWTDEMNRIESSAERNVTRDDETSR</sequence>
<dbReference type="AlphaFoldDB" id="A0A194SBD1"/>
<organism evidence="2 3">
    <name type="scientific">Rhodotorula graminis (strain WP1)</name>
    <dbReference type="NCBI Taxonomy" id="578459"/>
    <lineage>
        <taxon>Eukaryota</taxon>
        <taxon>Fungi</taxon>
        <taxon>Dikarya</taxon>
        <taxon>Basidiomycota</taxon>
        <taxon>Pucciniomycotina</taxon>
        <taxon>Microbotryomycetes</taxon>
        <taxon>Sporidiobolales</taxon>
        <taxon>Sporidiobolaceae</taxon>
        <taxon>Rhodotorula</taxon>
    </lineage>
</organism>
<dbReference type="InterPro" id="IPR008554">
    <property type="entry name" value="Glutaredoxin-like"/>
</dbReference>
<dbReference type="Gene3D" id="3.40.30.10">
    <property type="entry name" value="Glutaredoxin"/>
    <property type="match status" value="1"/>
</dbReference>
<dbReference type="PANTHER" id="PTHR33558">
    <property type="entry name" value="GLUTAREDOXIN-LIKE PROTEIN C5ORF63 HOMOLOG"/>
    <property type="match status" value="1"/>
</dbReference>
<keyword evidence="1" id="KW-0249">Electron transport</keyword>
<evidence type="ECO:0000313" key="3">
    <source>
        <dbReference type="Proteomes" id="UP000053890"/>
    </source>
</evidence>
<gene>
    <name evidence="2" type="ORF">RHOBADRAFT_66071</name>
</gene>
<dbReference type="STRING" id="578459.A0A194SBD1"/>
<accession>A0A194SBD1</accession>